<evidence type="ECO:0000256" key="1">
    <source>
        <dbReference type="SAM" id="Phobius"/>
    </source>
</evidence>
<evidence type="ECO:0000313" key="2">
    <source>
        <dbReference type="EMBL" id="QDU36414.1"/>
    </source>
</evidence>
<sequence length="108" mass="11330">MRPCQQCAQPMPLNVAECPHCGAVQRAFGLTGGSPGTHMAQTGRAPDVPEVEDTPAQVVASFFVEFLLPMLGMSLVGGLIGAYAGGMEGMWMGMLLGLPVGLMLMFFV</sequence>
<accession>A0A517Z1R6</accession>
<organism evidence="2 3">
    <name type="scientific">Maioricimonas rarisocia</name>
    <dbReference type="NCBI Taxonomy" id="2528026"/>
    <lineage>
        <taxon>Bacteria</taxon>
        <taxon>Pseudomonadati</taxon>
        <taxon>Planctomycetota</taxon>
        <taxon>Planctomycetia</taxon>
        <taxon>Planctomycetales</taxon>
        <taxon>Planctomycetaceae</taxon>
        <taxon>Maioricimonas</taxon>
    </lineage>
</organism>
<feature type="transmembrane region" description="Helical" evidence="1">
    <location>
        <begin position="90"/>
        <end position="107"/>
    </location>
</feature>
<keyword evidence="3" id="KW-1185">Reference proteome</keyword>
<reference evidence="2 3" key="1">
    <citation type="submission" date="2019-02" db="EMBL/GenBank/DDBJ databases">
        <title>Deep-cultivation of Planctomycetes and their phenomic and genomic characterization uncovers novel biology.</title>
        <authorList>
            <person name="Wiegand S."/>
            <person name="Jogler M."/>
            <person name="Boedeker C."/>
            <person name="Pinto D."/>
            <person name="Vollmers J."/>
            <person name="Rivas-Marin E."/>
            <person name="Kohn T."/>
            <person name="Peeters S.H."/>
            <person name="Heuer A."/>
            <person name="Rast P."/>
            <person name="Oberbeckmann S."/>
            <person name="Bunk B."/>
            <person name="Jeske O."/>
            <person name="Meyerdierks A."/>
            <person name="Storesund J.E."/>
            <person name="Kallscheuer N."/>
            <person name="Luecker S."/>
            <person name="Lage O.M."/>
            <person name="Pohl T."/>
            <person name="Merkel B.J."/>
            <person name="Hornburger P."/>
            <person name="Mueller R.-W."/>
            <person name="Bruemmer F."/>
            <person name="Labrenz M."/>
            <person name="Spormann A.M."/>
            <person name="Op den Camp H."/>
            <person name="Overmann J."/>
            <person name="Amann R."/>
            <person name="Jetten M.S.M."/>
            <person name="Mascher T."/>
            <person name="Medema M.H."/>
            <person name="Devos D.P."/>
            <person name="Kaster A.-K."/>
            <person name="Ovreas L."/>
            <person name="Rohde M."/>
            <person name="Galperin M.Y."/>
            <person name="Jogler C."/>
        </authorList>
    </citation>
    <scope>NUCLEOTIDE SEQUENCE [LARGE SCALE GENOMIC DNA]</scope>
    <source>
        <strain evidence="2 3">Mal4</strain>
    </source>
</reference>
<keyword evidence="1" id="KW-0812">Transmembrane</keyword>
<dbReference type="Proteomes" id="UP000320496">
    <property type="component" value="Chromosome"/>
</dbReference>
<dbReference type="EMBL" id="CP036275">
    <property type="protein sequence ID" value="QDU36414.1"/>
    <property type="molecule type" value="Genomic_DNA"/>
</dbReference>
<gene>
    <name evidence="2" type="ORF">Mal4_07000</name>
</gene>
<dbReference type="AlphaFoldDB" id="A0A517Z1R6"/>
<name>A0A517Z1R6_9PLAN</name>
<protein>
    <submittedName>
        <fullName evidence="2">Uncharacterized protein</fullName>
    </submittedName>
</protein>
<evidence type="ECO:0000313" key="3">
    <source>
        <dbReference type="Proteomes" id="UP000320496"/>
    </source>
</evidence>
<dbReference type="KEGG" id="mri:Mal4_07000"/>
<feature type="transmembrane region" description="Helical" evidence="1">
    <location>
        <begin position="62"/>
        <end position="84"/>
    </location>
</feature>
<keyword evidence="1" id="KW-1133">Transmembrane helix</keyword>
<keyword evidence="1" id="KW-0472">Membrane</keyword>
<proteinExistence type="predicted"/>